<evidence type="ECO:0000313" key="10">
    <source>
        <dbReference type="EMBL" id="SET30215.1"/>
    </source>
</evidence>
<dbReference type="OrthoDB" id="9814548at2"/>
<comment type="similarity">
    <text evidence="3 7">Belongs to the FKBP-type PPIase family.</text>
</comment>
<evidence type="ECO:0000256" key="4">
    <source>
        <dbReference type="ARBA" id="ARBA00023110"/>
    </source>
</evidence>
<evidence type="ECO:0000256" key="7">
    <source>
        <dbReference type="RuleBase" id="RU003915"/>
    </source>
</evidence>
<protein>
    <recommendedName>
        <fullName evidence="7">Peptidyl-prolyl cis-trans isomerase</fullName>
        <ecNumber evidence="7">5.2.1.8</ecNumber>
    </recommendedName>
</protein>
<feature type="signal peptide" evidence="8">
    <location>
        <begin position="1"/>
        <end position="25"/>
    </location>
</feature>
<evidence type="ECO:0000256" key="6">
    <source>
        <dbReference type="PROSITE-ProRule" id="PRU00277"/>
    </source>
</evidence>
<dbReference type="Gene3D" id="3.10.50.40">
    <property type="match status" value="1"/>
</dbReference>
<evidence type="ECO:0000313" key="11">
    <source>
        <dbReference type="Proteomes" id="UP000242642"/>
    </source>
</evidence>
<dbReference type="InterPro" id="IPR001179">
    <property type="entry name" value="PPIase_FKBP_dom"/>
</dbReference>
<sequence length="251" mass="26995">MKSIFKKSFIAASLTVAFVSSSVFAEGEDAASKLDLKDVGYAMGASLAAYVDSTLKQQQDFGTDIKKEDLVKGLQDALDGKSKMTEEDANKLLAEFSTELQQKATEKAAKEAQETIEKGTAYRDTFAAESNVVKSDTGLLYLIESEGEGTAPTATDTVSVHYRGMLIDGTEFDSSYSRNEPATFRLDQVIPGWTEGLQKIKPGGKIKLVIPPELGYGDQGMATIPANSTLVFEVELLSVNPAPEATQTPTE</sequence>
<name>A0A1I0DD06_9GAMM</name>
<dbReference type="EMBL" id="FOHV01000015">
    <property type="protein sequence ID" value="SET30215.1"/>
    <property type="molecule type" value="Genomic_DNA"/>
</dbReference>
<keyword evidence="8" id="KW-0732">Signal</keyword>
<keyword evidence="4 6" id="KW-0697">Rotamase</keyword>
<dbReference type="Pfam" id="PF00254">
    <property type="entry name" value="FKBP_C"/>
    <property type="match status" value="1"/>
</dbReference>
<keyword evidence="11" id="KW-1185">Reference proteome</keyword>
<evidence type="ECO:0000256" key="1">
    <source>
        <dbReference type="ARBA" id="ARBA00000971"/>
    </source>
</evidence>
<dbReference type="STRING" id="1123402.SAMN02583745_01940"/>
<dbReference type="AlphaFoldDB" id="A0A1I0DD06"/>
<dbReference type="InterPro" id="IPR000774">
    <property type="entry name" value="PPIase_FKBP_N"/>
</dbReference>
<reference evidence="11" key="1">
    <citation type="submission" date="2016-10" db="EMBL/GenBank/DDBJ databases">
        <authorList>
            <person name="Varghese N."/>
            <person name="Submissions S."/>
        </authorList>
    </citation>
    <scope>NUCLEOTIDE SEQUENCE [LARGE SCALE GENOMIC DNA]</scope>
    <source>
        <strain evidence="11">DSM 18579</strain>
    </source>
</reference>
<dbReference type="Gene3D" id="1.10.287.460">
    <property type="entry name" value="Peptidyl-prolyl cis-trans isomerase, FKBP-type, N-terminal domain"/>
    <property type="match status" value="1"/>
</dbReference>
<proteinExistence type="inferred from homology"/>
<dbReference type="InterPro" id="IPR046357">
    <property type="entry name" value="PPIase_dom_sf"/>
</dbReference>
<dbReference type="GO" id="GO:0006457">
    <property type="term" value="P:protein folding"/>
    <property type="evidence" value="ECO:0007669"/>
    <property type="project" value="InterPro"/>
</dbReference>
<dbReference type="EC" id="5.2.1.8" evidence="7"/>
<gene>
    <name evidence="10" type="ORF">SAMN02583745_01940</name>
</gene>
<dbReference type="PROSITE" id="PS50059">
    <property type="entry name" value="FKBP_PPIASE"/>
    <property type="match status" value="1"/>
</dbReference>
<dbReference type="PANTHER" id="PTHR43811">
    <property type="entry name" value="FKBP-TYPE PEPTIDYL-PROLYL CIS-TRANS ISOMERASE FKPA"/>
    <property type="match status" value="1"/>
</dbReference>
<dbReference type="GO" id="GO:0003755">
    <property type="term" value="F:peptidyl-prolyl cis-trans isomerase activity"/>
    <property type="evidence" value="ECO:0007669"/>
    <property type="project" value="UniProtKB-UniRule"/>
</dbReference>
<evidence type="ECO:0000259" key="9">
    <source>
        <dbReference type="PROSITE" id="PS50059"/>
    </source>
</evidence>
<accession>A0A1I0DD06</accession>
<dbReference type="Proteomes" id="UP000242642">
    <property type="component" value="Unassembled WGS sequence"/>
</dbReference>
<evidence type="ECO:0000256" key="8">
    <source>
        <dbReference type="SAM" id="SignalP"/>
    </source>
</evidence>
<dbReference type="FunFam" id="3.10.50.40:FF:000006">
    <property type="entry name" value="Peptidyl-prolyl cis-trans isomerase"/>
    <property type="match status" value="1"/>
</dbReference>
<dbReference type="PANTHER" id="PTHR43811:SF19">
    <property type="entry name" value="39 KDA FK506-BINDING NUCLEAR PROTEIN"/>
    <property type="match status" value="1"/>
</dbReference>
<comment type="function">
    <text evidence="2">PPIases accelerate the folding of proteins. It catalyzes the cis-trans isomerization of proline imidic peptide bonds in oligopeptides.</text>
</comment>
<evidence type="ECO:0000256" key="3">
    <source>
        <dbReference type="ARBA" id="ARBA00006577"/>
    </source>
</evidence>
<dbReference type="Pfam" id="PF01346">
    <property type="entry name" value="FKBP_N"/>
    <property type="match status" value="1"/>
</dbReference>
<organism evidence="10 11">
    <name type="scientific">Thorsellia anophelis DSM 18579</name>
    <dbReference type="NCBI Taxonomy" id="1123402"/>
    <lineage>
        <taxon>Bacteria</taxon>
        <taxon>Pseudomonadati</taxon>
        <taxon>Pseudomonadota</taxon>
        <taxon>Gammaproteobacteria</taxon>
        <taxon>Enterobacterales</taxon>
        <taxon>Thorselliaceae</taxon>
        <taxon>Thorsellia</taxon>
    </lineage>
</organism>
<feature type="chain" id="PRO_5017399240" description="Peptidyl-prolyl cis-trans isomerase" evidence="8">
    <location>
        <begin position="26"/>
        <end position="251"/>
    </location>
</feature>
<dbReference type="RefSeq" id="WP_093320320.1">
    <property type="nucleotide sequence ID" value="NZ_FOHV01000015.1"/>
</dbReference>
<evidence type="ECO:0000256" key="5">
    <source>
        <dbReference type="ARBA" id="ARBA00023235"/>
    </source>
</evidence>
<dbReference type="SUPFAM" id="SSF54534">
    <property type="entry name" value="FKBP-like"/>
    <property type="match status" value="1"/>
</dbReference>
<dbReference type="NCBIfam" id="NF008150">
    <property type="entry name" value="PRK10902.1"/>
    <property type="match status" value="1"/>
</dbReference>
<evidence type="ECO:0000256" key="2">
    <source>
        <dbReference type="ARBA" id="ARBA00002388"/>
    </source>
</evidence>
<comment type="catalytic activity">
    <reaction evidence="1 6 7">
        <text>[protein]-peptidylproline (omega=180) = [protein]-peptidylproline (omega=0)</text>
        <dbReference type="Rhea" id="RHEA:16237"/>
        <dbReference type="Rhea" id="RHEA-COMP:10747"/>
        <dbReference type="Rhea" id="RHEA-COMP:10748"/>
        <dbReference type="ChEBI" id="CHEBI:83833"/>
        <dbReference type="ChEBI" id="CHEBI:83834"/>
        <dbReference type="EC" id="5.2.1.8"/>
    </reaction>
</comment>
<feature type="domain" description="PPIase FKBP-type" evidence="9">
    <location>
        <begin position="155"/>
        <end position="240"/>
    </location>
</feature>
<keyword evidence="5 6" id="KW-0413">Isomerase</keyword>
<dbReference type="InterPro" id="IPR036944">
    <property type="entry name" value="PPIase_FKBP_N_sf"/>
</dbReference>